<dbReference type="SUPFAM" id="SSF54001">
    <property type="entry name" value="Cysteine proteinases"/>
    <property type="match status" value="1"/>
</dbReference>
<dbReference type="InterPro" id="IPR020040">
    <property type="entry name" value="Ribosomal_uL6_a/b-dom"/>
</dbReference>
<evidence type="ECO:0000256" key="9">
    <source>
        <dbReference type="ARBA" id="ARBA00022927"/>
    </source>
</evidence>
<keyword evidence="11 14" id="KW-0072">Autophagy</keyword>
<sequence length="646" mass="71445">MKVIKSSLSLKIPEGVTVTANSRMVRVKGKRGALSRSFRHLSLDIKVSPNGRTLTVEKWFGVHKELAAVRTVITHVRNMIKGVTYGFRYKMKSVYAHFPINMVISKAGDSIEIRNFLGEKNNRTVNMLRGVTVSQTGVKDEIQLEGNDVEAVSHAAALIQQCCCVKNKDIRKFLDGVYVSEKTTLHRQQRHLPDGGTFVQVDRSRNGYDVYEFDSKGERGGSNCGGWDAAPSASNFNISSLPTSAPVQSLRRSSSCAESLQQPRRQQQQQQQLKDTVSDLWNSFRYSLNLSTGLRLSKSQPVCCLGAFYDTNQPDQTKQLASDMGSRFFACYRKNFEPIVLSPQQSNMAKSGSGAREVIGRRQFSTDAGWGCMYRCAQMLLGNALQMLHLGRGWRVQQEQRQRQQPAGQQLVGQLLNLFNESTGQLSLRRLLQCASGAPPAGSSGPPPLPRLFDRLCSVLVARQSCINRDQLAEMLRPNAFRDNRAVLLLLPLWLGGARQANPMYLAALQVLLGDEACVGMLGGRPRHSVYIFGYQGDRLLYLDPHVCEPASAGPGLHYRARPRLVRLPELDPSCALGFLLRSWPEADSFLRRVDVCAASPQDRAAAASASGSYSAAATALPLFSIGTDASQREHESYTELEESLL</sequence>
<dbReference type="GO" id="GO:0005737">
    <property type="term" value="C:cytoplasm"/>
    <property type="evidence" value="ECO:0007669"/>
    <property type="project" value="UniProtKB-SubCell"/>
</dbReference>
<dbReference type="GO" id="GO:0015031">
    <property type="term" value="P:protein transport"/>
    <property type="evidence" value="ECO:0007669"/>
    <property type="project" value="UniProtKB-KW"/>
</dbReference>
<evidence type="ECO:0000256" key="14">
    <source>
        <dbReference type="RuleBase" id="RU363115"/>
    </source>
</evidence>
<keyword evidence="9 14" id="KW-0653">Protein transport</keyword>
<dbReference type="AlphaFoldDB" id="A0A1I8G4J3"/>
<organism evidence="18 19">
    <name type="scientific">Macrostomum lignano</name>
    <dbReference type="NCBI Taxonomy" id="282301"/>
    <lineage>
        <taxon>Eukaryota</taxon>
        <taxon>Metazoa</taxon>
        <taxon>Spiralia</taxon>
        <taxon>Lophotrochozoa</taxon>
        <taxon>Platyhelminthes</taxon>
        <taxon>Rhabditophora</taxon>
        <taxon>Macrostomorpha</taxon>
        <taxon>Macrostomida</taxon>
        <taxon>Macrostomidae</taxon>
        <taxon>Macrostomum</taxon>
    </lineage>
</organism>
<dbReference type="InterPro" id="IPR002359">
    <property type="entry name" value="Ribosomal_uL6_CS2"/>
</dbReference>
<dbReference type="InterPro" id="IPR046792">
    <property type="entry name" value="Peptidase_C54_cat"/>
</dbReference>
<dbReference type="SUPFAM" id="SSF56053">
    <property type="entry name" value="Ribosomal protein L6"/>
    <property type="match status" value="2"/>
</dbReference>
<dbReference type="GO" id="GO:0004197">
    <property type="term" value="F:cysteine-type endopeptidase activity"/>
    <property type="evidence" value="ECO:0007669"/>
    <property type="project" value="TreeGrafter"/>
</dbReference>
<dbReference type="WBParaSite" id="maker-uti_cns_0000772-snap-gene-1.10-mRNA-1">
    <property type="protein sequence ID" value="maker-uti_cns_0000772-snap-gene-1.10-mRNA-1"/>
    <property type="gene ID" value="maker-uti_cns_0000772-snap-gene-1.10"/>
</dbReference>
<feature type="domain" description="Large ribosomal subunit protein uL6 alpha-beta" evidence="16">
    <location>
        <begin position="12"/>
        <end position="86"/>
    </location>
</feature>
<evidence type="ECO:0000256" key="2">
    <source>
        <dbReference type="ARBA" id="ARBA00009356"/>
    </source>
</evidence>
<evidence type="ECO:0000256" key="11">
    <source>
        <dbReference type="ARBA" id="ARBA00023006"/>
    </source>
</evidence>
<dbReference type="InterPro" id="IPR036789">
    <property type="entry name" value="Ribosomal_uL6-like_a/b-dom_sf"/>
</dbReference>
<dbReference type="GO" id="GO:0019843">
    <property type="term" value="F:rRNA binding"/>
    <property type="evidence" value="ECO:0007669"/>
    <property type="project" value="InterPro"/>
</dbReference>
<dbReference type="GO" id="GO:0019786">
    <property type="term" value="F:protein-phosphatidylethanolamide deconjugating activity"/>
    <property type="evidence" value="ECO:0007669"/>
    <property type="project" value="InterPro"/>
</dbReference>
<dbReference type="Pfam" id="PF00347">
    <property type="entry name" value="Ribosomal_L6"/>
    <property type="match status" value="2"/>
</dbReference>
<dbReference type="GO" id="GO:0006412">
    <property type="term" value="P:translation"/>
    <property type="evidence" value="ECO:0007669"/>
    <property type="project" value="InterPro"/>
</dbReference>
<dbReference type="InterPro" id="IPR038765">
    <property type="entry name" value="Papain-like_cys_pep_sf"/>
</dbReference>
<evidence type="ECO:0000256" key="6">
    <source>
        <dbReference type="ARBA" id="ARBA00022670"/>
    </source>
</evidence>
<feature type="compositionally biased region" description="Low complexity" evidence="15">
    <location>
        <begin position="261"/>
        <end position="272"/>
    </location>
</feature>
<comment type="subcellular location">
    <subcellularLocation>
        <location evidence="1 14">Cytoplasm</location>
    </subcellularLocation>
</comment>
<dbReference type="Pfam" id="PF03416">
    <property type="entry name" value="Peptidase_C54"/>
    <property type="match status" value="1"/>
</dbReference>
<keyword evidence="7 14" id="KW-0378">Hydrolase</keyword>
<keyword evidence="4" id="KW-0813">Transport</keyword>
<feature type="domain" description="Large ribosomal subunit protein uL6 alpha-beta" evidence="16">
    <location>
        <begin position="98"/>
        <end position="176"/>
    </location>
</feature>
<dbReference type="GO" id="GO:1990904">
    <property type="term" value="C:ribonucleoprotein complex"/>
    <property type="evidence" value="ECO:0007669"/>
    <property type="project" value="UniProtKB-KW"/>
</dbReference>
<accession>A0A1I8G4J3</accession>
<feature type="domain" description="Peptidase C54 catalytic" evidence="17">
    <location>
        <begin position="318"/>
        <end position="591"/>
    </location>
</feature>
<dbReference type="PANTHER" id="PTHR22624:SF49">
    <property type="entry name" value="CYSTEINE PROTEASE"/>
    <property type="match status" value="1"/>
</dbReference>
<evidence type="ECO:0000256" key="10">
    <source>
        <dbReference type="ARBA" id="ARBA00022980"/>
    </source>
</evidence>
<comment type="similarity">
    <text evidence="2">Belongs to the universal ribosomal protein uL6 family.</text>
</comment>
<evidence type="ECO:0000256" key="7">
    <source>
        <dbReference type="ARBA" id="ARBA00022801"/>
    </source>
</evidence>
<feature type="region of interest" description="Disordered" evidence="15">
    <location>
        <begin position="252"/>
        <end position="274"/>
    </location>
</feature>
<dbReference type="GO" id="GO:0005840">
    <property type="term" value="C:ribosome"/>
    <property type="evidence" value="ECO:0007669"/>
    <property type="project" value="UniProtKB-KW"/>
</dbReference>
<evidence type="ECO:0000256" key="8">
    <source>
        <dbReference type="ARBA" id="ARBA00022807"/>
    </source>
</evidence>
<evidence type="ECO:0000256" key="13">
    <source>
        <dbReference type="ARBA" id="ARBA00029362"/>
    </source>
</evidence>
<dbReference type="GO" id="GO:0003735">
    <property type="term" value="F:structural constituent of ribosome"/>
    <property type="evidence" value="ECO:0007669"/>
    <property type="project" value="InterPro"/>
</dbReference>
<evidence type="ECO:0000313" key="18">
    <source>
        <dbReference type="Proteomes" id="UP000095280"/>
    </source>
</evidence>
<dbReference type="InterPro" id="IPR005078">
    <property type="entry name" value="Peptidase_C54"/>
</dbReference>
<evidence type="ECO:0000256" key="12">
    <source>
        <dbReference type="ARBA" id="ARBA00023274"/>
    </source>
</evidence>
<keyword evidence="12" id="KW-0687">Ribonucleoprotein</keyword>
<evidence type="ECO:0000259" key="17">
    <source>
        <dbReference type="Pfam" id="PF03416"/>
    </source>
</evidence>
<dbReference type="Proteomes" id="UP000095280">
    <property type="component" value="Unplaced"/>
</dbReference>
<keyword evidence="10" id="KW-0689">Ribosomal protein</keyword>
<evidence type="ECO:0000256" key="1">
    <source>
        <dbReference type="ARBA" id="ARBA00004496"/>
    </source>
</evidence>
<reference evidence="19" key="1">
    <citation type="submission" date="2016-11" db="UniProtKB">
        <authorList>
            <consortium name="WormBaseParasite"/>
        </authorList>
    </citation>
    <scope>IDENTIFICATION</scope>
</reference>
<name>A0A1I8G4J3_9PLAT</name>
<comment type="function">
    <text evidence="14">Cysteine protease that plays a key role in autophagy by mediating both proteolytic activation and delipidation of ATG8 family proteins.</text>
</comment>
<protein>
    <recommendedName>
        <fullName evidence="14">Cysteine protease</fullName>
        <ecNumber evidence="14">3.4.22.-</ecNumber>
    </recommendedName>
</protein>
<keyword evidence="18" id="KW-1185">Reference proteome</keyword>
<dbReference type="Gene3D" id="3.90.930.12">
    <property type="entry name" value="Ribosomal protein L6, alpha-beta domain"/>
    <property type="match status" value="2"/>
</dbReference>
<keyword evidence="8" id="KW-0788">Thiol protease</keyword>
<evidence type="ECO:0000256" key="5">
    <source>
        <dbReference type="ARBA" id="ARBA00022490"/>
    </source>
</evidence>
<dbReference type="GO" id="GO:0035973">
    <property type="term" value="P:aggrephagy"/>
    <property type="evidence" value="ECO:0007669"/>
    <property type="project" value="TreeGrafter"/>
</dbReference>
<evidence type="ECO:0000259" key="16">
    <source>
        <dbReference type="Pfam" id="PF00347"/>
    </source>
</evidence>
<evidence type="ECO:0000256" key="15">
    <source>
        <dbReference type="SAM" id="MobiDB-lite"/>
    </source>
</evidence>
<comment type="catalytic activity">
    <reaction evidence="13">
        <text>[protein]-C-terminal L-amino acid-glycyl-phosphatidylethanolamide + H2O = [protein]-C-terminal L-amino acid-glycine + a 1,2-diacyl-sn-glycero-3-phosphoethanolamine</text>
        <dbReference type="Rhea" id="RHEA:67548"/>
        <dbReference type="Rhea" id="RHEA-COMP:17323"/>
        <dbReference type="Rhea" id="RHEA-COMP:17324"/>
        <dbReference type="ChEBI" id="CHEBI:15377"/>
        <dbReference type="ChEBI" id="CHEBI:64612"/>
        <dbReference type="ChEBI" id="CHEBI:172940"/>
        <dbReference type="ChEBI" id="CHEBI:172941"/>
    </reaction>
    <physiologicalReaction direction="left-to-right" evidence="13">
        <dbReference type="Rhea" id="RHEA:67549"/>
    </physiologicalReaction>
</comment>
<evidence type="ECO:0000256" key="4">
    <source>
        <dbReference type="ARBA" id="ARBA00022448"/>
    </source>
</evidence>
<evidence type="ECO:0000256" key="3">
    <source>
        <dbReference type="ARBA" id="ARBA00010958"/>
    </source>
</evidence>
<comment type="similarity">
    <text evidence="3 14">Belongs to the peptidase C54 family.</text>
</comment>
<dbReference type="PANTHER" id="PTHR22624">
    <property type="entry name" value="CYSTEINE PROTEASE ATG4"/>
    <property type="match status" value="1"/>
</dbReference>
<dbReference type="EC" id="3.4.22.-" evidence="14"/>
<proteinExistence type="inferred from homology"/>
<dbReference type="GO" id="GO:0000045">
    <property type="term" value="P:autophagosome assembly"/>
    <property type="evidence" value="ECO:0007669"/>
    <property type="project" value="TreeGrafter"/>
</dbReference>
<dbReference type="GO" id="GO:0016485">
    <property type="term" value="P:protein processing"/>
    <property type="evidence" value="ECO:0007669"/>
    <property type="project" value="TreeGrafter"/>
</dbReference>
<keyword evidence="6 14" id="KW-0645">Protease</keyword>
<keyword evidence="5 14" id="KW-0963">Cytoplasm</keyword>
<dbReference type="GO" id="GO:0034727">
    <property type="term" value="P:piecemeal microautophagy of the nucleus"/>
    <property type="evidence" value="ECO:0007669"/>
    <property type="project" value="TreeGrafter"/>
</dbReference>
<dbReference type="FunFam" id="3.90.930.12:FF:000004">
    <property type="entry name" value="60S ribosomal protein L9"/>
    <property type="match status" value="1"/>
</dbReference>
<dbReference type="PROSITE" id="PS00700">
    <property type="entry name" value="RIBOSOMAL_L6_2"/>
    <property type="match status" value="1"/>
</dbReference>
<dbReference type="GO" id="GO:0000423">
    <property type="term" value="P:mitophagy"/>
    <property type="evidence" value="ECO:0007669"/>
    <property type="project" value="TreeGrafter"/>
</dbReference>
<evidence type="ECO:0000313" key="19">
    <source>
        <dbReference type="WBParaSite" id="maker-uti_cns_0000772-snap-gene-1.10-mRNA-1"/>
    </source>
</evidence>
<dbReference type="FunFam" id="3.90.930.12:FF:000003">
    <property type="entry name" value="60S ribosomal protein L9"/>
    <property type="match status" value="1"/>
</dbReference>